<keyword evidence="2" id="KW-1185">Reference proteome</keyword>
<protein>
    <recommendedName>
        <fullName evidence="3">F-box domain-containing protein</fullName>
    </recommendedName>
</protein>
<gene>
    <name evidence="1" type="ORF">CC78DRAFT_534519</name>
</gene>
<dbReference type="EMBL" id="ML986636">
    <property type="protein sequence ID" value="KAF2262778.1"/>
    <property type="molecule type" value="Genomic_DNA"/>
</dbReference>
<reference evidence="2" key="1">
    <citation type="journal article" date="2020" name="Stud. Mycol.">
        <title>101 Dothideomycetes genomes: A test case for predicting lifestyles and emergence of pathogens.</title>
        <authorList>
            <person name="Haridas S."/>
            <person name="Albert R."/>
            <person name="Binder M."/>
            <person name="Bloem J."/>
            <person name="LaButti K."/>
            <person name="Salamov A."/>
            <person name="Andreopoulos B."/>
            <person name="Baker S."/>
            <person name="Barry K."/>
            <person name="Bills G."/>
            <person name="Bluhm B."/>
            <person name="Cannon C."/>
            <person name="Castanera R."/>
            <person name="Culley D."/>
            <person name="Daum C."/>
            <person name="Ezra D."/>
            <person name="Gonzalez J."/>
            <person name="Henrissat B."/>
            <person name="Kuo A."/>
            <person name="Liang C."/>
            <person name="Lipzen A."/>
            <person name="Lutzoni F."/>
            <person name="Magnuson J."/>
            <person name="Mondo S."/>
            <person name="Nolan M."/>
            <person name="Ohm R."/>
            <person name="Pangilinan J."/>
            <person name="Park H.-J."/>
            <person name="Ramirez L."/>
            <person name="Alfaro M."/>
            <person name="Sun H."/>
            <person name="Tritt A."/>
            <person name="Yoshinaga Y."/>
            <person name="Zwiers L.-H."/>
            <person name="Turgeon B."/>
            <person name="Goodwin S."/>
            <person name="Spatafora J."/>
            <person name="Crous P."/>
            <person name="Grigoriev I."/>
        </authorList>
    </citation>
    <scope>NUCLEOTIDE SEQUENCE [LARGE SCALE GENOMIC DNA]</scope>
    <source>
        <strain evidence="2">CBS 304.66</strain>
    </source>
</reference>
<evidence type="ECO:0000313" key="1">
    <source>
        <dbReference type="EMBL" id="KAF2262778.1"/>
    </source>
</evidence>
<proteinExistence type="predicted"/>
<name>A0A9P4K608_9PLEO</name>
<evidence type="ECO:0008006" key="3">
    <source>
        <dbReference type="Google" id="ProtNLM"/>
    </source>
</evidence>
<dbReference type="Proteomes" id="UP000800093">
    <property type="component" value="Unassembled WGS sequence"/>
</dbReference>
<evidence type="ECO:0000313" key="2">
    <source>
        <dbReference type="Proteomes" id="UP000800093"/>
    </source>
</evidence>
<comment type="caution">
    <text evidence="1">The sequence shown here is derived from an EMBL/GenBank/DDBJ whole genome shotgun (WGS) entry which is preliminary data.</text>
</comment>
<accession>A0A9P4K608</accession>
<organism evidence="1 2">
    <name type="scientific">Lojkania enalia</name>
    <dbReference type="NCBI Taxonomy" id="147567"/>
    <lineage>
        <taxon>Eukaryota</taxon>
        <taxon>Fungi</taxon>
        <taxon>Dikarya</taxon>
        <taxon>Ascomycota</taxon>
        <taxon>Pezizomycotina</taxon>
        <taxon>Dothideomycetes</taxon>
        <taxon>Pleosporomycetidae</taxon>
        <taxon>Pleosporales</taxon>
        <taxon>Pleosporales incertae sedis</taxon>
        <taxon>Lojkania</taxon>
    </lineage>
</organism>
<sequence>MAAPTLPVDVWLLVFAQLDDINLLWSTVRNVSRFLRACVDEFFSHGVIQQTFVDLHYSDFHFRSGPVNNYIHVPMVFAGLLEGGARAVFQQRAYCQFDSSMRQGSVRGWVPFIERCHKELQLPAPRVLNKSKASEAPPLWELEHSRWRNALAGDAKRAYLLTMGNMTSIGRGDRPPYYLKIADHVNDSELVDLVVDCERHEISFDWRRTFSMFFLEVEFAARASQSSGTKTVYDKDLIATLKRYPYENDWYDDRVRARSKRLAAWTAKNKHRSSPDFRLWTLNRVGLEKDRVRRFLTHKNLQPVPEEQEVVMAQELVPERLADDHPNLLFWPWGDDDVFFVPTSMKRAKLCNANCCVVL</sequence>
<dbReference type="OrthoDB" id="2997776at2759"/>
<dbReference type="AlphaFoldDB" id="A0A9P4K608"/>